<keyword evidence="3" id="KW-1185">Reference proteome</keyword>
<accession>A0A927MHA2</accession>
<gene>
    <name evidence="2" type="ORF">H4683_000835</name>
</gene>
<keyword evidence="1" id="KW-0812">Transmembrane</keyword>
<organism evidence="2 3">
    <name type="scientific">Sporosarcina limicola</name>
    <dbReference type="NCBI Taxonomy" id="34101"/>
    <lineage>
        <taxon>Bacteria</taxon>
        <taxon>Bacillati</taxon>
        <taxon>Bacillota</taxon>
        <taxon>Bacilli</taxon>
        <taxon>Bacillales</taxon>
        <taxon>Caryophanaceae</taxon>
        <taxon>Sporosarcina</taxon>
    </lineage>
</organism>
<comment type="caution">
    <text evidence="2">The sequence shown here is derived from an EMBL/GenBank/DDBJ whole genome shotgun (WGS) entry which is preliminary data.</text>
</comment>
<dbReference type="RefSeq" id="WP_192597576.1">
    <property type="nucleotide sequence ID" value="NZ_JADBEL010000003.1"/>
</dbReference>
<dbReference type="EMBL" id="JADBEL010000003">
    <property type="protein sequence ID" value="MBE1553761.1"/>
    <property type="molecule type" value="Genomic_DNA"/>
</dbReference>
<evidence type="ECO:0000256" key="1">
    <source>
        <dbReference type="SAM" id="Phobius"/>
    </source>
</evidence>
<sequence length="98" mass="10823">MNEDGYSWPEAILTLTVVLLIFGTLLPLASTMTLKLQLKKSEMHATEAALQGAILYSAYGLVGGIRHVNGMDYDWTVEGNSICVTYKVVEKVTRRCVN</sequence>
<keyword evidence="1" id="KW-1133">Transmembrane helix</keyword>
<name>A0A927MHA2_9BACL</name>
<evidence type="ECO:0000313" key="3">
    <source>
        <dbReference type="Proteomes" id="UP000658225"/>
    </source>
</evidence>
<proteinExistence type="predicted"/>
<evidence type="ECO:0000313" key="2">
    <source>
        <dbReference type="EMBL" id="MBE1553761.1"/>
    </source>
</evidence>
<dbReference type="AlphaFoldDB" id="A0A927MHA2"/>
<keyword evidence="1" id="KW-0472">Membrane</keyword>
<feature type="transmembrane region" description="Helical" evidence="1">
    <location>
        <begin position="12"/>
        <end position="34"/>
    </location>
</feature>
<protein>
    <submittedName>
        <fullName evidence="2">Uncharacterized protein</fullName>
    </submittedName>
</protein>
<dbReference type="Proteomes" id="UP000658225">
    <property type="component" value="Unassembled WGS sequence"/>
</dbReference>
<reference evidence="2" key="1">
    <citation type="submission" date="2020-10" db="EMBL/GenBank/DDBJ databases">
        <title>Genomic Encyclopedia of Type Strains, Phase IV (KMG-IV): sequencing the most valuable type-strain genomes for metagenomic binning, comparative biology and taxonomic classification.</title>
        <authorList>
            <person name="Goeker M."/>
        </authorList>
    </citation>
    <scope>NUCLEOTIDE SEQUENCE</scope>
    <source>
        <strain evidence="2">DSM 13886</strain>
    </source>
</reference>